<evidence type="ECO:0000256" key="18">
    <source>
        <dbReference type="HAMAP-Rule" id="MF_01631"/>
    </source>
</evidence>
<evidence type="ECO:0000256" key="13">
    <source>
        <dbReference type="ARBA" id="ARBA00023315"/>
    </source>
</evidence>
<feature type="binding site" evidence="18">
    <location>
        <position position="460"/>
    </location>
    <ligand>
        <name>acetyl-CoA</name>
        <dbReference type="ChEBI" id="CHEBI:57288"/>
    </ligand>
</feature>
<dbReference type="PANTHER" id="PTHR43584:SF3">
    <property type="entry name" value="BIFUNCTIONAL PROTEIN GLMU"/>
    <property type="match status" value="1"/>
</dbReference>
<dbReference type="GO" id="GO:0019134">
    <property type="term" value="F:glucosamine-1-phosphate N-acetyltransferase activity"/>
    <property type="evidence" value="ECO:0007669"/>
    <property type="project" value="UniProtKB-UniRule"/>
</dbReference>
<dbReference type="PROSITE" id="PS00101">
    <property type="entry name" value="HEXAPEP_TRANSFERASES"/>
    <property type="match status" value="1"/>
</dbReference>
<keyword evidence="12 18" id="KW-0511">Multifunctional enzyme</keyword>
<proteinExistence type="inferred from homology"/>
<evidence type="ECO:0000256" key="10">
    <source>
        <dbReference type="ARBA" id="ARBA00022960"/>
    </source>
</evidence>
<keyword evidence="8 18" id="KW-0677">Repeat</keyword>
<dbReference type="UniPathway" id="UPA00113">
    <property type="reaction ID" value="UER00532"/>
</dbReference>
<feature type="binding site" evidence="18">
    <location>
        <position position="153"/>
    </location>
    <ligand>
        <name>UDP-N-acetyl-alpha-D-glucosamine</name>
        <dbReference type="ChEBI" id="CHEBI:57705"/>
    </ligand>
</feature>
<dbReference type="EC" id="2.7.7.23" evidence="18"/>
<dbReference type="GO" id="GO:0008360">
    <property type="term" value="P:regulation of cell shape"/>
    <property type="evidence" value="ECO:0007669"/>
    <property type="project" value="UniProtKB-KW"/>
</dbReference>
<evidence type="ECO:0000256" key="7">
    <source>
        <dbReference type="ARBA" id="ARBA00022723"/>
    </source>
</evidence>
<dbReference type="InterPro" id="IPR029044">
    <property type="entry name" value="Nucleotide-diphossugar_trans"/>
</dbReference>
<dbReference type="CDD" id="cd02540">
    <property type="entry name" value="GT2_GlmU_N_bac"/>
    <property type="match status" value="1"/>
</dbReference>
<dbReference type="GO" id="GO:0009245">
    <property type="term" value="P:lipid A biosynthetic process"/>
    <property type="evidence" value="ECO:0007669"/>
    <property type="project" value="UniProtKB-UniRule"/>
</dbReference>
<dbReference type="GO" id="GO:0009252">
    <property type="term" value="P:peptidoglycan biosynthetic process"/>
    <property type="evidence" value="ECO:0007669"/>
    <property type="project" value="UniProtKB-UniRule"/>
</dbReference>
<keyword evidence="22" id="KW-1185">Reference proteome</keyword>
<feature type="binding site" evidence="18">
    <location>
        <position position="353"/>
    </location>
    <ligand>
        <name>UDP-N-acetyl-alpha-D-glucosamine</name>
        <dbReference type="ChEBI" id="CHEBI:57705"/>
    </ligand>
</feature>
<feature type="region of interest" description="N-acetyltransferase" evidence="18">
    <location>
        <begin position="272"/>
        <end position="500"/>
    </location>
</feature>
<feature type="binding site" evidence="18">
    <location>
        <position position="248"/>
    </location>
    <ligand>
        <name>UDP-N-acetyl-alpha-D-glucosamine</name>
        <dbReference type="ChEBI" id="CHEBI:57705"/>
    </ligand>
</feature>
<evidence type="ECO:0000256" key="4">
    <source>
        <dbReference type="ARBA" id="ARBA00022490"/>
    </source>
</evidence>
<feature type="region of interest" description="Pyrophosphorylase" evidence="18">
    <location>
        <begin position="1"/>
        <end position="250"/>
    </location>
</feature>
<dbReference type="InterPro" id="IPR050065">
    <property type="entry name" value="GlmU-like"/>
</dbReference>
<evidence type="ECO:0000256" key="19">
    <source>
        <dbReference type="SAM" id="MobiDB-lite"/>
    </source>
</evidence>
<gene>
    <name evidence="21" type="primary">glmU_2</name>
    <name evidence="18" type="synonym">glmU</name>
    <name evidence="21" type="ORF">JS278_02329</name>
</gene>
<dbReference type="SUPFAM" id="SSF51161">
    <property type="entry name" value="Trimeric LpxA-like enzymes"/>
    <property type="match status" value="1"/>
</dbReference>
<dbReference type="Gene3D" id="2.160.10.10">
    <property type="entry name" value="Hexapeptide repeat proteins"/>
    <property type="match status" value="1"/>
</dbReference>
<evidence type="ECO:0000256" key="14">
    <source>
        <dbReference type="ARBA" id="ARBA00023316"/>
    </source>
</evidence>
<dbReference type="Pfam" id="PF12804">
    <property type="entry name" value="NTP_transf_3"/>
    <property type="match status" value="1"/>
</dbReference>
<evidence type="ECO:0000256" key="2">
    <source>
        <dbReference type="ARBA" id="ARBA00007707"/>
    </source>
</evidence>
<comment type="subcellular location">
    <subcellularLocation>
        <location evidence="1 18">Cytoplasm</location>
    </subcellularLocation>
</comment>
<evidence type="ECO:0000256" key="11">
    <source>
        <dbReference type="ARBA" id="ARBA00022984"/>
    </source>
</evidence>
<evidence type="ECO:0000256" key="16">
    <source>
        <dbReference type="ARBA" id="ARBA00048493"/>
    </source>
</evidence>
<feature type="binding site" evidence="18">
    <location>
        <position position="248"/>
    </location>
    <ligand>
        <name>Mg(2+)</name>
        <dbReference type="ChEBI" id="CHEBI:18420"/>
    </ligand>
</feature>
<evidence type="ECO:0000256" key="6">
    <source>
        <dbReference type="ARBA" id="ARBA00022695"/>
    </source>
</evidence>
<evidence type="ECO:0000259" key="20">
    <source>
        <dbReference type="Pfam" id="PF12804"/>
    </source>
</evidence>
<dbReference type="PANTHER" id="PTHR43584">
    <property type="entry name" value="NUCLEOTIDYL TRANSFERASE"/>
    <property type="match status" value="1"/>
</dbReference>
<feature type="binding site" evidence="18">
    <location>
        <begin position="114"/>
        <end position="116"/>
    </location>
    <ligand>
        <name>UDP-N-acetyl-alpha-D-glucosamine</name>
        <dbReference type="ChEBI" id="CHEBI:57705"/>
    </ligand>
</feature>
<sequence length="500" mass="51609">MTTTSDQPEISGVSAVIVLAAGGGTRMKSQRSKLLHEVAGRPMLSWAVAAARGLHPDHLVVVVGHLRDQVEAHLAEDAPDVATAVQAEQKGTGHAVARGLEGLGDLGGEVVVTYGDVPMLTSQTLADLVRAHRDGGYLATVLTADVPDPTGYGRILRQGERVTGIIEHKDASPTQRLISEINSGIYVFDAEALQQGVAALSNDNAQGEYYLTDVVTMAASGRLSGADRSRGGVGAHRTDDLWQTEGVNDRVQLARINAEVNRRILEGWMRAGVTVADPDTTWIQPDVDLGTDVTILPGTLLNGATSVGEGATIGPDTTLTDCEVGAGAVVSRTEATLAVVGEGVRVGPWANLRPGTVLDAGVRIGAFVETKNAHLGSGTAVPRLVYAGDVTVGRDVTIGAGAMFANTDGSTTSTTTVGDGAFVGSNVVIVAPVDIAEGSFLAAGSTITQDVPAGALAIARERGHISPGWVARHQEHEAPSQSSGHRSGTPGTTSSPEEHL</sequence>
<feature type="region of interest" description="Linker" evidence="18">
    <location>
        <begin position="251"/>
        <end position="271"/>
    </location>
</feature>
<keyword evidence="11 18" id="KW-0573">Peptidoglycan synthesis</keyword>
<feature type="region of interest" description="Disordered" evidence="19">
    <location>
        <begin position="472"/>
        <end position="500"/>
    </location>
</feature>
<comment type="caution">
    <text evidence="18">Lacks conserved residue(s) required for the propagation of feature annotation.</text>
</comment>
<evidence type="ECO:0000256" key="1">
    <source>
        <dbReference type="ARBA" id="ARBA00004496"/>
    </source>
</evidence>
<dbReference type="AlphaFoldDB" id="A0A344UW23"/>
<comment type="pathway">
    <text evidence="18">Bacterial outer membrane biogenesis; LPS lipid A biosynthesis.</text>
</comment>
<keyword evidence="10 18" id="KW-0133">Cell shape</keyword>
<keyword evidence="14 18" id="KW-0961">Cell wall biogenesis/degradation</keyword>
<dbReference type="GO" id="GO:0016020">
    <property type="term" value="C:membrane"/>
    <property type="evidence" value="ECO:0007669"/>
    <property type="project" value="GOC"/>
</dbReference>
<comment type="similarity">
    <text evidence="3 18">In the N-terminal section; belongs to the N-acetylglucosamine-1-phosphate uridyltransferase family.</text>
</comment>
<feature type="binding site" evidence="18">
    <location>
        <position position="86"/>
    </location>
    <ligand>
        <name>UDP-N-acetyl-alpha-D-glucosamine</name>
        <dbReference type="ChEBI" id="CHEBI:57705"/>
    </ligand>
</feature>
<dbReference type="RefSeq" id="WP_114045341.1">
    <property type="nucleotide sequence ID" value="NZ_CP025198.1"/>
</dbReference>
<feature type="binding site" evidence="18">
    <location>
        <position position="425"/>
    </location>
    <ligand>
        <name>acetyl-CoA</name>
        <dbReference type="ChEBI" id="CHEBI:57288"/>
    </ligand>
</feature>
<dbReference type="GO" id="GO:0005737">
    <property type="term" value="C:cytoplasm"/>
    <property type="evidence" value="ECO:0007669"/>
    <property type="project" value="UniProtKB-SubCell"/>
</dbReference>
<feature type="binding site" evidence="18">
    <location>
        <begin position="91"/>
        <end position="92"/>
    </location>
    <ligand>
        <name>UDP-N-acetyl-alpha-D-glucosamine</name>
        <dbReference type="ChEBI" id="CHEBI:57705"/>
    </ligand>
</feature>
<keyword evidence="13 18" id="KW-0012">Acyltransferase</keyword>
<dbReference type="InterPro" id="IPR001451">
    <property type="entry name" value="Hexapep"/>
</dbReference>
<dbReference type="EMBL" id="CP025198">
    <property type="protein sequence ID" value="AXE39471.1"/>
    <property type="molecule type" value="Genomic_DNA"/>
</dbReference>
<feature type="binding site" evidence="18">
    <location>
        <position position="386"/>
    </location>
    <ligand>
        <name>UDP-N-acetyl-alpha-D-glucosamine</name>
        <dbReference type="ChEBI" id="CHEBI:57705"/>
    </ligand>
</feature>
<dbReference type="GO" id="GO:0000287">
    <property type="term" value="F:magnesium ion binding"/>
    <property type="evidence" value="ECO:0007669"/>
    <property type="project" value="UniProtKB-UniRule"/>
</dbReference>
<name>A0A344UW23_9ACTN</name>
<dbReference type="Proteomes" id="UP000251995">
    <property type="component" value="Chromosome"/>
</dbReference>
<dbReference type="EC" id="2.3.1.157" evidence="18"/>
<keyword evidence="9 18" id="KW-0460">Magnesium</keyword>
<comment type="pathway">
    <text evidence="18">Nucleotide-sugar biosynthesis; UDP-N-acetyl-alpha-D-glucosamine biosynthesis; N-acetyl-alpha-D-glucosamine 1-phosphate from alpha-D-glucosamine 6-phosphate (route II): step 2/2.</text>
</comment>
<evidence type="ECO:0000256" key="17">
    <source>
        <dbReference type="ARBA" id="ARBA00049628"/>
    </source>
</evidence>
<keyword evidence="7 18" id="KW-0479">Metal-binding</keyword>
<reference evidence="21 22" key="1">
    <citation type="submission" date="2017-12" db="EMBL/GenBank/DDBJ databases">
        <title>The whole genome sequence of the Acidipropionibacterium virtanenii sp. nov. type strain JS278.</title>
        <authorList>
            <person name="Laine P."/>
            <person name="Deptula P."/>
            <person name="Varmanen P."/>
            <person name="Auvinen P."/>
        </authorList>
    </citation>
    <scope>NUCLEOTIDE SEQUENCE [LARGE SCALE GENOMIC DNA]</scope>
    <source>
        <strain evidence="21 22">JS278</strain>
    </source>
</reference>
<dbReference type="GO" id="GO:0071555">
    <property type="term" value="P:cell wall organization"/>
    <property type="evidence" value="ECO:0007669"/>
    <property type="project" value="UniProtKB-KW"/>
</dbReference>
<dbReference type="HAMAP" id="MF_01631">
    <property type="entry name" value="GlmU"/>
    <property type="match status" value="1"/>
</dbReference>
<comment type="pathway">
    <text evidence="18">Nucleotide-sugar biosynthesis; UDP-N-acetyl-alpha-D-glucosamine biosynthesis; UDP-N-acetyl-alpha-D-glucosamine from N-acetyl-alpha-D-glucosamine 1-phosphate: step 1/1.</text>
</comment>
<evidence type="ECO:0000313" key="21">
    <source>
        <dbReference type="EMBL" id="AXE39471.1"/>
    </source>
</evidence>
<dbReference type="InterPro" id="IPR018357">
    <property type="entry name" value="Hexapep_transf_CS"/>
</dbReference>
<evidence type="ECO:0000256" key="8">
    <source>
        <dbReference type="ARBA" id="ARBA00022737"/>
    </source>
</evidence>
<feature type="binding site" evidence="18">
    <location>
        <position position="400"/>
    </location>
    <ligand>
        <name>acetyl-CoA</name>
        <dbReference type="ChEBI" id="CHEBI:57288"/>
    </ligand>
</feature>
<dbReference type="GO" id="GO:0003977">
    <property type="term" value="F:UDP-N-acetylglucosamine diphosphorylase activity"/>
    <property type="evidence" value="ECO:0007669"/>
    <property type="project" value="UniProtKB-UniRule"/>
</dbReference>
<comment type="catalytic activity">
    <reaction evidence="15 18">
        <text>alpha-D-glucosamine 1-phosphate + acetyl-CoA = N-acetyl-alpha-D-glucosamine 1-phosphate + CoA + H(+)</text>
        <dbReference type="Rhea" id="RHEA:13725"/>
        <dbReference type="ChEBI" id="CHEBI:15378"/>
        <dbReference type="ChEBI" id="CHEBI:57287"/>
        <dbReference type="ChEBI" id="CHEBI:57288"/>
        <dbReference type="ChEBI" id="CHEBI:57776"/>
        <dbReference type="ChEBI" id="CHEBI:58516"/>
        <dbReference type="EC" id="2.3.1.157"/>
    </reaction>
</comment>
<organism evidence="21 22">
    <name type="scientific">Acidipropionibacterium virtanenii</name>
    <dbReference type="NCBI Taxonomy" id="2057246"/>
    <lineage>
        <taxon>Bacteria</taxon>
        <taxon>Bacillati</taxon>
        <taxon>Actinomycetota</taxon>
        <taxon>Actinomycetes</taxon>
        <taxon>Propionibacteriales</taxon>
        <taxon>Propionibacteriaceae</taxon>
        <taxon>Acidipropionibacterium</taxon>
    </lineage>
</organism>
<accession>A0A344UW23</accession>
<dbReference type="KEGG" id="acij:JS278_02329"/>
<feature type="domain" description="MobA-like NTP transferase" evidence="20">
    <location>
        <begin position="16"/>
        <end position="145"/>
    </location>
</feature>
<comment type="subunit">
    <text evidence="18">Homotrimer.</text>
</comment>
<dbReference type="InterPro" id="IPR005882">
    <property type="entry name" value="Bifunctional_GlmU"/>
</dbReference>
<comment type="cofactor">
    <cofactor evidence="18">
        <name>Mg(2+)</name>
        <dbReference type="ChEBI" id="CHEBI:18420"/>
    </cofactor>
    <text evidence="18">Binds 1 Mg(2+) ion per subunit.</text>
</comment>
<feature type="binding site" evidence="18">
    <location>
        <position position="443"/>
    </location>
    <ligand>
        <name>acetyl-CoA</name>
        <dbReference type="ChEBI" id="CHEBI:57288"/>
    </ligand>
</feature>
<comment type="similarity">
    <text evidence="2 18">In the C-terminal section; belongs to the transferase hexapeptide repeat family.</text>
</comment>
<dbReference type="NCBIfam" id="TIGR01173">
    <property type="entry name" value="glmU"/>
    <property type="match status" value="1"/>
</dbReference>
<evidence type="ECO:0000256" key="3">
    <source>
        <dbReference type="ARBA" id="ARBA00007947"/>
    </source>
</evidence>
<dbReference type="UniPathway" id="UPA00973"/>
<comment type="function">
    <text evidence="17 18">Catalyzes the last two sequential reactions in the de novo biosynthetic pathway for UDP-N-acetylglucosamine (UDP-GlcNAc). The C-terminal domain catalyzes the transfer of acetyl group from acetyl coenzyme A to glucosamine-1-phosphate (GlcN-1-P) to produce N-acetylglucosamine-1-phosphate (GlcNAc-1-P), which is converted into UDP-GlcNAc by the transfer of uridine 5-monophosphate (from uridine 5-triphosphate), a reaction catalyzed by the N-terminal domain.</text>
</comment>
<evidence type="ECO:0000256" key="12">
    <source>
        <dbReference type="ARBA" id="ARBA00023268"/>
    </source>
</evidence>
<evidence type="ECO:0000256" key="5">
    <source>
        <dbReference type="ARBA" id="ARBA00022679"/>
    </source>
</evidence>
<feature type="binding site" evidence="18">
    <location>
        <position position="371"/>
    </location>
    <ligand>
        <name>UDP-N-acetyl-alpha-D-glucosamine</name>
        <dbReference type="ChEBI" id="CHEBI:57705"/>
    </ligand>
</feature>
<keyword evidence="6 18" id="KW-0548">Nucleotidyltransferase</keyword>
<feature type="binding site" evidence="18">
    <location>
        <position position="33"/>
    </location>
    <ligand>
        <name>UDP-N-acetyl-alpha-D-glucosamine</name>
        <dbReference type="ChEBI" id="CHEBI:57705"/>
    </ligand>
</feature>
<dbReference type="InterPro" id="IPR025877">
    <property type="entry name" value="MobA-like_NTP_Trfase"/>
</dbReference>
<keyword evidence="4 18" id="KW-0963">Cytoplasm</keyword>
<comment type="catalytic activity">
    <reaction evidence="16 18">
        <text>N-acetyl-alpha-D-glucosamine 1-phosphate + UTP + H(+) = UDP-N-acetyl-alpha-D-glucosamine + diphosphate</text>
        <dbReference type="Rhea" id="RHEA:13509"/>
        <dbReference type="ChEBI" id="CHEBI:15378"/>
        <dbReference type="ChEBI" id="CHEBI:33019"/>
        <dbReference type="ChEBI" id="CHEBI:46398"/>
        <dbReference type="ChEBI" id="CHEBI:57705"/>
        <dbReference type="ChEBI" id="CHEBI:57776"/>
        <dbReference type="EC" id="2.7.7.23"/>
    </reaction>
</comment>
<evidence type="ECO:0000313" key="22">
    <source>
        <dbReference type="Proteomes" id="UP000251995"/>
    </source>
</evidence>
<keyword evidence="5 18" id="KW-0808">Transferase</keyword>
<feature type="binding site" evidence="18">
    <location>
        <position position="116"/>
    </location>
    <ligand>
        <name>Mg(2+)</name>
        <dbReference type="ChEBI" id="CHEBI:18420"/>
    </ligand>
</feature>
<dbReference type="Gene3D" id="3.90.550.10">
    <property type="entry name" value="Spore Coat Polysaccharide Biosynthesis Protein SpsA, Chain A"/>
    <property type="match status" value="1"/>
</dbReference>
<dbReference type="GO" id="GO:0000902">
    <property type="term" value="P:cell morphogenesis"/>
    <property type="evidence" value="ECO:0007669"/>
    <property type="project" value="UniProtKB-UniRule"/>
</dbReference>
<dbReference type="GO" id="GO:0006048">
    <property type="term" value="P:UDP-N-acetylglucosamine biosynthetic process"/>
    <property type="evidence" value="ECO:0007669"/>
    <property type="project" value="UniProtKB-UniPathway"/>
</dbReference>
<dbReference type="OrthoDB" id="9775031at2"/>
<protein>
    <recommendedName>
        <fullName evidence="18">Bifunctional protein GlmU</fullName>
    </recommendedName>
    <domain>
        <recommendedName>
            <fullName evidence="18">UDP-N-acetylglucosamine pyrophosphorylase</fullName>
            <ecNumber evidence="18">2.7.7.23</ecNumber>
        </recommendedName>
        <alternativeName>
            <fullName evidence="18">N-acetylglucosamine-1-phosphate uridyltransferase</fullName>
        </alternativeName>
    </domain>
    <domain>
        <recommendedName>
            <fullName evidence="18">Glucosamine-1-phosphate N-acetyltransferase</fullName>
            <ecNumber evidence="18">2.3.1.157</ecNumber>
        </recommendedName>
    </domain>
</protein>
<feature type="binding site" evidence="18">
    <location>
        <position position="167"/>
    </location>
    <ligand>
        <name>UDP-N-acetyl-alpha-D-glucosamine</name>
        <dbReference type="ChEBI" id="CHEBI:57705"/>
    </ligand>
</feature>
<dbReference type="InterPro" id="IPR011004">
    <property type="entry name" value="Trimer_LpxA-like_sf"/>
</dbReference>
<feature type="binding site" evidence="18">
    <location>
        <begin position="19"/>
        <end position="22"/>
    </location>
    <ligand>
        <name>UDP-N-acetyl-alpha-D-glucosamine</name>
        <dbReference type="ChEBI" id="CHEBI:57705"/>
    </ligand>
</feature>
<feature type="binding site" evidence="18">
    <location>
        <position position="182"/>
    </location>
    <ligand>
        <name>UDP-N-acetyl-alpha-D-glucosamine</name>
        <dbReference type="ChEBI" id="CHEBI:57705"/>
    </ligand>
</feature>
<dbReference type="SUPFAM" id="SSF53448">
    <property type="entry name" value="Nucleotide-diphospho-sugar transferases"/>
    <property type="match status" value="1"/>
</dbReference>
<evidence type="ECO:0000256" key="9">
    <source>
        <dbReference type="ARBA" id="ARBA00022842"/>
    </source>
</evidence>
<evidence type="ECO:0000256" key="15">
    <source>
        <dbReference type="ARBA" id="ARBA00048247"/>
    </source>
</evidence>
<dbReference type="Pfam" id="PF00132">
    <property type="entry name" value="Hexapep"/>
    <property type="match status" value="1"/>
</dbReference>
<feature type="compositionally biased region" description="Polar residues" evidence="19">
    <location>
        <begin position="479"/>
        <end position="500"/>
    </location>
</feature>